<proteinExistence type="predicted"/>
<evidence type="ECO:0000313" key="2">
    <source>
        <dbReference type="EMBL" id="MFG6440984.1"/>
    </source>
</evidence>
<dbReference type="SUPFAM" id="SSF53850">
    <property type="entry name" value="Periplasmic binding protein-like II"/>
    <property type="match status" value="1"/>
</dbReference>
<dbReference type="EMBL" id="JBIGHW010000004">
    <property type="protein sequence ID" value="MFG6440984.1"/>
    <property type="molecule type" value="Genomic_DNA"/>
</dbReference>
<keyword evidence="3" id="KW-1185">Reference proteome</keyword>
<organism evidence="2 3">
    <name type="scientific">Pelomonas margarita</name>
    <dbReference type="NCBI Taxonomy" id="3299031"/>
    <lineage>
        <taxon>Bacteria</taxon>
        <taxon>Pseudomonadati</taxon>
        <taxon>Pseudomonadota</taxon>
        <taxon>Betaproteobacteria</taxon>
        <taxon>Burkholderiales</taxon>
        <taxon>Sphaerotilaceae</taxon>
        <taxon>Roseateles</taxon>
    </lineage>
</organism>
<sequence length="270" mass="28904">MNVIQRSVIASLAALAALGAQAGCTRPLRVPLAPIGVSVSFEGSQAMGIYPTLLREAAANAGCQLEVQRVPRARQQTLFDAGHADILVPASATPARDAVAEFVPLIQVRPSVLALDEQAQLPRSLADLLARPDYKLAVVRGFSFGPAYDNTIAALRQRQRLVEEADAVGVARALRQGLAQGTVMPASIFVGTLLVENDLQPLLRQLRAEPLEELGWSASGLYLSRRSLNADDRSVLRQAFGTAARAGRVWQLFNEHHPAGSLGLSIRPLP</sequence>
<protein>
    <submittedName>
        <fullName evidence="2">Substrate-binding periplasmic protein</fullName>
    </submittedName>
</protein>
<dbReference type="Proteomes" id="UP001606301">
    <property type="component" value="Unassembled WGS sequence"/>
</dbReference>
<evidence type="ECO:0000256" key="1">
    <source>
        <dbReference type="SAM" id="SignalP"/>
    </source>
</evidence>
<dbReference type="Gene3D" id="3.40.190.10">
    <property type="entry name" value="Periplasmic binding protein-like II"/>
    <property type="match status" value="2"/>
</dbReference>
<comment type="caution">
    <text evidence="2">The sequence shown here is derived from an EMBL/GenBank/DDBJ whole genome shotgun (WGS) entry which is preliminary data.</text>
</comment>
<keyword evidence="1" id="KW-0732">Signal</keyword>
<name>A0ABW7FI12_9BURK</name>
<dbReference type="RefSeq" id="WP_394397256.1">
    <property type="nucleotide sequence ID" value="NZ_JBIGHW010000004.1"/>
</dbReference>
<feature type="chain" id="PRO_5047149196" evidence="1">
    <location>
        <begin position="23"/>
        <end position="270"/>
    </location>
</feature>
<reference evidence="2 3" key="1">
    <citation type="submission" date="2024-08" db="EMBL/GenBank/DDBJ databases">
        <authorList>
            <person name="Lu H."/>
        </authorList>
    </citation>
    <scope>NUCLEOTIDE SEQUENCE [LARGE SCALE GENOMIC DNA]</scope>
    <source>
        <strain evidence="2 3">LKC17W</strain>
    </source>
</reference>
<evidence type="ECO:0000313" key="3">
    <source>
        <dbReference type="Proteomes" id="UP001606301"/>
    </source>
</evidence>
<accession>A0ABW7FI12</accession>
<feature type="signal peptide" evidence="1">
    <location>
        <begin position="1"/>
        <end position="22"/>
    </location>
</feature>
<gene>
    <name evidence="2" type="ORF">ACG0Z3_09865</name>
</gene>